<dbReference type="SFLD" id="SFLDS00029">
    <property type="entry name" value="Radical_SAM"/>
    <property type="match status" value="1"/>
</dbReference>
<dbReference type="InterPro" id="IPR012839">
    <property type="entry name" value="Organic_radical_activase"/>
</dbReference>
<dbReference type="PANTHER" id="PTHR30352">
    <property type="entry name" value="PYRUVATE FORMATE-LYASE-ACTIVATING ENZYME"/>
    <property type="match status" value="1"/>
</dbReference>
<evidence type="ECO:0000256" key="1">
    <source>
        <dbReference type="ARBA" id="ARBA00002918"/>
    </source>
</evidence>
<evidence type="ECO:0000256" key="7">
    <source>
        <dbReference type="ARBA" id="ARBA00023002"/>
    </source>
</evidence>
<comment type="similarity">
    <text evidence="2 10">Belongs to the organic radical-activating enzymes family.</text>
</comment>
<dbReference type="GO" id="GO:0051539">
    <property type="term" value="F:4 iron, 4 sulfur cluster binding"/>
    <property type="evidence" value="ECO:0007669"/>
    <property type="project" value="UniProtKB-UniRule"/>
</dbReference>
<dbReference type="OrthoDB" id="9782387at2"/>
<organism evidence="12 13">
    <name type="scientific">Teredinibacter turnerae (strain ATCC 39867 / T7901)</name>
    <dbReference type="NCBI Taxonomy" id="377629"/>
    <lineage>
        <taxon>Bacteria</taxon>
        <taxon>Pseudomonadati</taxon>
        <taxon>Pseudomonadota</taxon>
        <taxon>Gammaproteobacteria</taxon>
        <taxon>Cellvibrionales</taxon>
        <taxon>Cellvibrionaceae</taxon>
        <taxon>Teredinibacter</taxon>
    </lineage>
</organism>
<dbReference type="Gene3D" id="3.20.20.70">
    <property type="entry name" value="Aldolase class I"/>
    <property type="match status" value="1"/>
</dbReference>
<dbReference type="EMBL" id="CP001614">
    <property type="protein sequence ID" value="ACR14105.1"/>
    <property type="molecule type" value="Genomic_DNA"/>
</dbReference>
<dbReference type="GO" id="GO:0046872">
    <property type="term" value="F:metal ion binding"/>
    <property type="evidence" value="ECO:0007669"/>
    <property type="project" value="UniProtKB-UniRule"/>
</dbReference>
<gene>
    <name evidence="12" type="primary">pflA</name>
    <name evidence="12" type="ordered locus">TERTU_3983</name>
</gene>
<evidence type="ECO:0000256" key="4">
    <source>
        <dbReference type="ARBA" id="ARBA00022526"/>
    </source>
</evidence>
<comment type="subcellular location">
    <subcellularLocation>
        <location evidence="10">Cytoplasm</location>
    </subcellularLocation>
</comment>
<comment type="cofactor">
    <cofactor evidence="10">
        <name>[4Fe-4S] cluster</name>
        <dbReference type="ChEBI" id="CHEBI:49883"/>
    </cofactor>
    <text evidence="10">Binds 1 [4Fe-4S] cluster. The cluster is coordinated with 3 cysteines and an exchangeable S-adenosyl-L-methionine.</text>
</comment>
<dbReference type="InterPro" id="IPR058240">
    <property type="entry name" value="rSAM_sf"/>
</dbReference>
<evidence type="ECO:0000256" key="10">
    <source>
        <dbReference type="RuleBase" id="RU362053"/>
    </source>
</evidence>
<keyword evidence="12" id="KW-0670">Pyruvate</keyword>
<evidence type="ECO:0000313" key="13">
    <source>
        <dbReference type="Proteomes" id="UP000009080"/>
    </source>
</evidence>
<keyword evidence="4" id="KW-0119">Carbohydrate metabolism</keyword>
<comment type="function">
    <text evidence="10">Activation of pyruvate formate-lyase under anaerobic conditions by generation of an organic free radical, using S-adenosylmethionine and reduced flavodoxin as cosubstrates to produce 5'-deoxy-adenosine.</text>
</comment>
<evidence type="ECO:0000256" key="8">
    <source>
        <dbReference type="ARBA" id="ARBA00023004"/>
    </source>
</evidence>
<evidence type="ECO:0000256" key="9">
    <source>
        <dbReference type="ARBA" id="ARBA00023014"/>
    </source>
</evidence>
<dbReference type="HOGENOM" id="CLU_058969_1_1_6"/>
<dbReference type="EC" id="1.97.1.4" evidence="10"/>
<dbReference type="CDD" id="cd01335">
    <property type="entry name" value="Radical_SAM"/>
    <property type="match status" value="1"/>
</dbReference>
<dbReference type="PANTHER" id="PTHR30352:SF5">
    <property type="entry name" value="PYRUVATE FORMATE-LYASE 1-ACTIVATING ENZYME"/>
    <property type="match status" value="1"/>
</dbReference>
<evidence type="ECO:0000259" key="11">
    <source>
        <dbReference type="PROSITE" id="PS51918"/>
    </source>
</evidence>
<sequence length="265" mass="30106">MPTAFSEINFIDIDQEHMLGRVHSFEKCSALDGPGLRVVVFLQGCQFRCLYCHNRDSWDLHAGSLYSVQEVIEQVLPFAGFLQSSNGGVTVSGGEALLQWEFLTLLFKQLKKLGFNTCLDTNGYVKDQLWGANLDELLGYTDLVLLDLKQMNRQRHEALVGVSNDRTRNFARYLADIGHPVWIRHVLVPGYTDDLEDLRSLAQFLQPMTNVEKIELLPYHRLGKPKWEEMGLEYPLGDLEPPSRAAIDEIIVMFKSDYGLELVSA</sequence>
<dbReference type="Proteomes" id="UP000009080">
    <property type="component" value="Chromosome"/>
</dbReference>
<dbReference type="GO" id="GO:0016829">
    <property type="term" value="F:lyase activity"/>
    <property type="evidence" value="ECO:0007669"/>
    <property type="project" value="UniProtKB-KW"/>
</dbReference>
<accession>C5BTR1</accession>
<evidence type="ECO:0000313" key="12">
    <source>
        <dbReference type="EMBL" id="ACR14105.1"/>
    </source>
</evidence>
<evidence type="ECO:0000256" key="5">
    <source>
        <dbReference type="ARBA" id="ARBA00022691"/>
    </source>
</evidence>
<keyword evidence="3 10" id="KW-0004">4Fe-4S</keyword>
<proteinExistence type="inferred from homology"/>
<dbReference type="PROSITE" id="PS01087">
    <property type="entry name" value="RADICAL_ACTIVATING"/>
    <property type="match status" value="1"/>
</dbReference>
<evidence type="ECO:0000256" key="2">
    <source>
        <dbReference type="ARBA" id="ARBA00009777"/>
    </source>
</evidence>
<dbReference type="GO" id="GO:0006006">
    <property type="term" value="P:glucose metabolic process"/>
    <property type="evidence" value="ECO:0007669"/>
    <property type="project" value="UniProtKB-KW"/>
</dbReference>
<dbReference type="GO" id="GO:0005737">
    <property type="term" value="C:cytoplasm"/>
    <property type="evidence" value="ECO:0007669"/>
    <property type="project" value="UniProtKB-SubCell"/>
</dbReference>
<dbReference type="SFLD" id="SFLDG01066">
    <property type="entry name" value="organic_radical-activating_enz"/>
    <property type="match status" value="1"/>
</dbReference>
<keyword evidence="10" id="KW-0963">Cytoplasm</keyword>
<dbReference type="GO" id="GO:0043365">
    <property type="term" value="F:[formate-C-acetyltransferase]-activating enzyme activity"/>
    <property type="evidence" value="ECO:0007669"/>
    <property type="project" value="UniProtKB-UniRule"/>
</dbReference>
<dbReference type="eggNOG" id="COG1180">
    <property type="taxonomic scope" value="Bacteria"/>
</dbReference>
<keyword evidence="6 10" id="KW-0479">Metal-binding</keyword>
<dbReference type="InterPro" id="IPR034457">
    <property type="entry name" value="Organic_radical-activating"/>
</dbReference>
<dbReference type="PIRSF" id="PIRSF000371">
    <property type="entry name" value="PFL_act_enz"/>
    <property type="match status" value="1"/>
</dbReference>
<dbReference type="Pfam" id="PF04055">
    <property type="entry name" value="Radical_SAM"/>
    <property type="match status" value="1"/>
</dbReference>
<dbReference type="NCBIfam" id="TIGR02493">
    <property type="entry name" value="PFLA"/>
    <property type="match status" value="1"/>
</dbReference>
<comment type="catalytic activity">
    <reaction evidence="10">
        <text>glycyl-[formate C-acetyltransferase] + reduced [flavodoxin] + S-adenosyl-L-methionine = glycin-2-yl radical-[formate C-acetyltransferase] + semiquinone [flavodoxin] + 5'-deoxyadenosine + L-methionine + H(+)</text>
        <dbReference type="Rhea" id="RHEA:19225"/>
        <dbReference type="Rhea" id="RHEA-COMP:10622"/>
        <dbReference type="Rhea" id="RHEA-COMP:12190"/>
        <dbReference type="Rhea" id="RHEA-COMP:12191"/>
        <dbReference type="Rhea" id="RHEA-COMP:14480"/>
        <dbReference type="ChEBI" id="CHEBI:15378"/>
        <dbReference type="ChEBI" id="CHEBI:17319"/>
        <dbReference type="ChEBI" id="CHEBI:29947"/>
        <dbReference type="ChEBI" id="CHEBI:32722"/>
        <dbReference type="ChEBI" id="CHEBI:57618"/>
        <dbReference type="ChEBI" id="CHEBI:57844"/>
        <dbReference type="ChEBI" id="CHEBI:59789"/>
        <dbReference type="ChEBI" id="CHEBI:140311"/>
        <dbReference type="EC" id="1.97.1.4"/>
    </reaction>
</comment>
<reference evidence="12 13" key="1">
    <citation type="journal article" date="2009" name="PLoS ONE">
        <title>The complete genome of Teredinibacter turnerae T7901: an intracellular endosymbiont of marine wood-boring bivalves (shipworms).</title>
        <authorList>
            <person name="Yang J.C."/>
            <person name="Madupu R."/>
            <person name="Durkin A.S."/>
            <person name="Ekborg N.A."/>
            <person name="Pedamallu C.S."/>
            <person name="Hostetler J.B."/>
            <person name="Radune D."/>
            <person name="Toms B.S."/>
            <person name="Henrissat B."/>
            <person name="Coutinho P.M."/>
            <person name="Schwarz S."/>
            <person name="Field L."/>
            <person name="Trindade-Silva A.E."/>
            <person name="Soares C.A.G."/>
            <person name="Elshahawi S."/>
            <person name="Hanora A."/>
            <person name="Schmidt E.W."/>
            <person name="Haygood M.G."/>
            <person name="Posfai J."/>
            <person name="Benner J."/>
            <person name="Madinger C."/>
            <person name="Nove J."/>
            <person name="Anton B."/>
            <person name="Chaudhary K."/>
            <person name="Foster J."/>
            <person name="Holman A."/>
            <person name="Kumar S."/>
            <person name="Lessard P.A."/>
            <person name="Luyten Y.A."/>
            <person name="Slatko B."/>
            <person name="Wood N."/>
            <person name="Wu B."/>
            <person name="Teplitski M."/>
            <person name="Mougous J.D."/>
            <person name="Ward N."/>
            <person name="Eisen J.A."/>
            <person name="Badger J.H."/>
            <person name="Distel D.L."/>
        </authorList>
    </citation>
    <scope>NUCLEOTIDE SEQUENCE [LARGE SCALE GENOMIC DNA]</scope>
    <source>
        <strain evidence="13">ATCC 39867 / T7901</strain>
    </source>
</reference>
<keyword evidence="4" id="KW-0313">Glucose metabolism</keyword>
<dbReference type="KEGG" id="ttu:TERTU_3983"/>
<keyword evidence="8 10" id="KW-0408">Iron</keyword>
<dbReference type="PROSITE" id="PS51918">
    <property type="entry name" value="RADICAL_SAM"/>
    <property type="match status" value="1"/>
</dbReference>
<dbReference type="AlphaFoldDB" id="C5BTR1"/>
<keyword evidence="13" id="KW-1185">Reference proteome</keyword>
<evidence type="ECO:0000256" key="6">
    <source>
        <dbReference type="ARBA" id="ARBA00022723"/>
    </source>
</evidence>
<dbReference type="InterPro" id="IPR007197">
    <property type="entry name" value="rSAM"/>
</dbReference>
<dbReference type="RefSeq" id="WP_015820221.1">
    <property type="nucleotide sequence ID" value="NC_012997.1"/>
</dbReference>
<dbReference type="InterPro" id="IPR013785">
    <property type="entry name" value="Aldolase_TIM"/>
</dbReference>
<feature type="domain" description="Radical SAM core" evidence="11">
    <location>
        <begin position="31"/>
        <end position="257"/>
    </location>
</feature>
<dbReference type="SUPFAM" id="SSF102114">
    <property type="entry name" value="Radical SAM enzymes"/>
    <property type="match status" value="1"/>
</dbReference>
<keyword evidence="7 10" id="KW-0560">Oxidoreductase</keyword>
<dbReference type="InterPro" id="IPR012838">
    <property type="entry name" value="PFL1_activating"/>
</dbReference>
<evidence type="ECO:0000256" key="3">
    <source>
        <dbReference type="ARBA" id="ARBA00022485"/>
    </source>
</evidence>
<name>C5BTR1_TERTT</name>
<keyword evidence="9 10" id="KW-0411">Iron-sulfur</keyword>
<dbReference type="STRING" id="377629.TERTU_3983"/>
<protein>
    <recommendedName>
        <fullName evidence="10">Pyruvate formate-lyase-activating enzyme</fullName>
        <ecNumber evidence="10">1.97.1.4</ecNumber>
    </recommendedName>
</protein>
<keyword evidence="5 10" id="KW-0949">S-adenosyl-L-methionine</keyword>
<dbReference type="InterPro" id="IPR001989">
    <property type="entry name" value="Radical_activat_CS"/>
</dbReference>
<comment type="function">
    <text evidence="1">Activation of pyruvate formate-lyase 1 under anaerobic conditions by generation of an organic free radical, using S-adenosylmethionine and reduced flavodoxin as cosubstrates to produce 5'-deoxy-adenosine.</text>
</comment>